<dbReference type="InterPro" id="IPR000719">
    <property type="entry name" value="Prot_kinase_dom"/>
</dbReference>
<dbReference type="GO" id="GO:0106310">
    <property type="term" value="F:protein serine kinase activity"/>
    <property type="evidence" value="ECO:0007669"/>
    <property type="project" value="RHEA"/>
</dbReference>
<dbReference type="InterPro" id="IPR008271">
    <property type="entry name" value="Ser/Thr_kinase_AS"/>
</dbReference>
<name>A0A1X0QYG4_RHIZD</name>
<comment type="similarity">
    <text evidence="1">Belongs to the protein kinase superfamily. CAMK Ser/Thr protein kinase family. NIM1 subfamily.</text>
</comment>
<dbReference type="Pfam" id="PF02149">
    <property type="entry name" value="KA1"/>
    <property type="match status" value="1"/>
</dbReference>
<dbReference type="PANTHER" id="PTHR24346:SF82">
    <property type="entry name" value="KP78A-RELATED"/>
    <property type="match status" value="1"/>
</dbReference>
<protein>
    <recommendedName>
        <fullName evidence="2">non-specific serine/threonine protein kinase</fullName>
        <ecNumber evidence="2">2.7.11.1</ecNumber>
    </recommendedName>
</protein>
<dbReference type="PROSITE" id="PS50032">
    <property type="entry name" value="KA1"/>
    <property type="match status" value="1"/>
</dbReference>
<evidence type="ECO:0000259" key="13">
    <source>
        <dbReference type="PROSITE" id="PS50032"/>
    </source>
</evidence>
<dbReference type="GO" id="GO:0000226">
    <property type="term" value="P:microtubule cytoskeleton organization"/>
    <property type="evidence" value="ECO:0007669"/>
    <property type="project" value="TreeGrafter"/>
</dbReference>
<proteinExistence type="inferred from homology"/>
<dbReference type="AlphaFoldDB" id="A0A1X0QYG4"/>
<feature type="domain" description="KA1" evidence="13">
    <location>
        <begin position="758"/>
        <end position="808"/>
    </location>
</feature>
<dbReference type="Pfam" id="PF00069">
    <property type="entry name" value="Pkinase"/>
    <property type="match status" value="1"/>
</dbReference>
<evidence type="ECO:0000256" key="7">
    <source>
        <dbReference type="ARBA" id="ARBA00022840"/>
    </source>
</evidence>
<dbReference type="InterPro" id="IPR011009">
    <property type="entry name" value="Kinase-like_dom_sf"/>
</dbReference>
<reference evidence="14" key="1">
    <citation type="journal article" date="2016" name="Proc. Natl. Acad. Sci. U.S.A.">
        <title>Lipid metabolic changes in an early divergent fungus govern the establishment of a mutualistic symbiosis with endobacteria.</title>
        <authorList>
            <person name="Lastovetsky O.A."/>
            <person name="Gaspar M.L."/>
            <person name="Mondo S.J."/>
            <person name="LaButti K.M."/>
            <person name="Sandor L."/>
            <person name="Grigoriev I.V."/>
            <person name="Henry S.A."/>
            <person name="Pawlowska T.E."/>
        </authorList>
    </citation>
    <scope>NUCLEOTIDE SEQUENCE [LARGE SCALE GENOMIC DNA]</scope>
    <source>
        <strain evidence="14">ATCC 52814</strain>
    </source>
</reference>
<sequence length="808" mass="91367">MSFSDSANECDSESSNDLVDRSWEENIYHMKDKLVNGPDGNKILIDSPTPSELPPPYPDSDHPLTTTNIRNQSRELREPSSSSSNGGINRQPKPRRVIGNYTLSSTIGAGSMGKLAVKIIPKVILQRDKMKDENREARAIREANILLLLHHPYIVSLKEMVDMDDFYYLFMEYVAGGQLLDYIISHGRLKEKQARRFARQILSALDYCHRNSIVHRDLKIENILVSQEGNIKIIDFGLSNLFSTKSNLSTFCGSLYFAAPELLNAKAYTGPEVDVWSFGVVLYVLLCGKVPFDDGNTAALHKKIKRGVFEFPYHLSTECRAILSRMLVVNPAHRATVSELMVHPWMNKGYDCPVKNHLPDRLPLSLPINMDVVRQMTGFEFGTEEQIKEKLEAIVTSEEYQIASQTAFERSMEVQRNHRQSQLYSYWHPVKSFSLPNEDPQSIPAAYDPLISIYYLVKERMERERLEAERQAEEQSPTSPERIHKPLTEYIQHHNHYSSEKKSPHLDFDLDTDEDNKQHNIINAGLTRLFSKSSRSNNNNNRQHSDEGSSTQSTNENVFRRLSVALSRNESRPRKASATTAVAAAPVPITSPSASAPPAQVPDSTLTTPLTPIHIPSNSNNHPTPYLSQSYAPYPNMLSPKPAKPRIAGAKTPIPRRMTIGQSPINELPKLAQQQIQEKSPMPSSSQGTADEDIKPVFLKGLFSVSTTSTKHPSVIRADLIRVLERISVRWRESKGRFECVHMPSIDLKKVAEEDQAVPVPDLVVRFEIYIVKVPWLLGMHGLQFRRVGGDLWQYKTMCSRILAELKL</sequence>
<gene>
    <name evidence="14" type="ORF">BCV72DRAFT_210703</name>
</gene>
<feature type="compositionally biased region" description="Polar residues" evidence="11">
    <location>
        <begin position="548"/>
        <end position="557"/>
    </location>
</feature>
<comment type="similarity">
    <text evidence="8">Belongs to the protein kinase superfamily. CAMK Ser/Thr protein kinase family. Smok subfamily.</text>
</comment>
<dbReference type="SMART" id="SM00220">
    <property type="entry name" value="S_TKc"/>
    <property type="match status" value="1"/>
</dbReference>
<dbReference type="CDD" id="cd12121">
    <property type="entry name" value="MARK_C_like"/>
    <property type="match status" value="1"/>
</dbReference>
<evidence type="ECO:0000256" key="4">
    <source>
        <dbReference type="ARBA" id="ARBA00022679"/>
    </source>
</evidence>
<dbReference type="Proteomes" id="UP000242414">
    <property type="component" value="Unassembled WGS sequence"/>
</dbReference>
<dbReference type="GO" id="GO:0004674">
    <property type="term" value="F:protein serine/threonine kinase activity"/>
    <property type="evidence" value="ECO:0007669"/>
    <property type="project" value="UniProtKB-KW"/>
</dbReference>
<dbReference type="PANTHER" id="PTHR24346">
    <property type="entry name" value="MAP/MICROTUBULE AFFINITY-REGULATING KINASE"/>
    <property type="match status" value="1"/>
</dbReference>
<keyword evidence="5" id="KW-0547">Nucleotide-binding</keyword>
<dbReference type="PROSITE" id="PS00108">
    <property type="entry name" value="PROTEIN_KINASE_ST"/>
    <property type="match status" value="1"/>
</dbReference>
<evidence type="ECO:0000256" key="10">
    <source>
        <dbReference type="ARBA" id="ARBA00048679"/>
    </source>
</evidence>
<evidence type="ECO:0000256" key="3">
    <source>
        <dbReference type="ARBA" id="ARBA00022527"/>
    </source>
</evidence>
<dbReference type="PROSITE" id="PS50011">
    <property type="entry name" value="PROTEIN_KINASE_DOM"/>
    <property type="match status" value="1"/>
</dbReference>
<evidence type="ECO:0000256" key="6">
    <source>
        <dbReference type="ARBA" id="ARBA00022777"/>
    </source>
</evidence>
<dbReference type="Gene3D" id="3.30.310.80">
    <property type="entry name" value="Kinase associated domain 1, KA1"/>
    <property type="match status" value="1"/>
</dbReference>
<dbReference type="Gene3D" id="1.10.510.10">
    <property type="entry name" value="Transferase(Phosphotransferase) domain 1"/>
    <property type="match status" value="1"/>
</dbReference>
<evidence type="ECO:0000259" key="12">
    <source>
        <dbReference type="PROSITE" id="PS50011"/>
    </source>
</evidence>
<keyword evidence="6 14" id="KW-0418">Kinase</keyword>
<feature type="region of interest" description="Disordered" evidence="11">
    <location>
        <begin position="525"/>
        <end position="557"/>
    </location>
</feature>
<feature type="compositionally biased region" description="Low complexity" evidence="11">
    <location>
        <begin position="533"/>
        <end position="542"/>
    </location>
</feature>
<dbReference type="GO" id="GO:0035556">
    <property type="term" value="P:intracellular signal transduction"/>
    <property type="evidence" value="ECO:0007669"/>
    <property type="project" value="TreeGrafter"/>
</dbReference>
<dbReference type="SUPFAM" id="SSF56112">
    <property type="entry name" value="Protein kinase-like (PK-like)"/>
    <property type="match status" value="1"/>
</dbReference>
<evidence type="ECO:0000256" key="2">
    <source>
        <dbReference type="ARBA" id="ARBA00012513"/>
    </source>
</evidence>
<feature type="domain" description="Protein kinase" evidence="12">
    <location>
        <begin position="101"/>
        <end position="346"/>
    </location>
</feature>
<keyword evidence="3" id="KW-0723">Serine/threonine-protein kinase</keyword>
<dbReference type="EMBL" id="KV921962">
    <property type="protein sequence ID" value="ORE04771.1"/>
    <property type="molecule type" value="Genomic_DNA"/>
</dbReference>
<feature type="region of interest" description="Disordered" evidence="11">
    <location>
        <begin position="1"/>
        <end position="95"/>
    </location>
</feature>
<comment type="catalytic activity">
    <reaction evidence="9">
        <text>L-threonyl-[protein] + ATP = O-phospho-L-threonyl-[protein] + ADP + H(+)</text>
        <dbReference type="Rhea" id="RHEA:46608"/>
        <dbReference type="Rhea" id="RHEA-COMP:11060"/>
        <dbReference type="Rhea" id="RHEA-COMP:11605"/>
        <dbReference type="ChEBI" id="CHEBI:15378"/>
        <dbReference type="ChEBI" id="CHEBI:30013"/>
        <dbReference type="ChEBI" id="CHEBI:30616"/>
        <dbReference type="ChEBI" id="CHEBI:61977"/>
        <dbReference type="ChEBI" id="CHEBI:456216"/>
        <dbReference type="EC" id="2.7.11.1"/>
    </reaction>
</comment>
<dbReference type="VEuPathDB" id="FungiDB:BCV72DRAFT_210703"/>
<dbReference type="GO" id="GO:0005737">
    <property type="term" value="C:cytoplasm"/>
    <property type="evidence" value="ECO:0007669"/>
    <property type="project" value="TreeGrafter"/>
</dbReference>
<dbReference type="GO" id="GO:0005524">
    <property type="term" value="F:ATP binding"/>
    <property type="evidence" value="ECO:0007669"/>
    <property type="project" value="UniProtKB-KW"/>
</dbReference>
<dbReference type="SUPFAM" id="SSF103243">
    <property type="entry name" value="KA1-like"/>
    <property type="match status" value="1"/>
</dbReference>
<evidence type="ECO:0000313" key="14">
    <source>
        <dbReference type="EMBL" id="ORE04771.1"/>
    </source>
</evidence>
<dbReference type="OrthoDB" id="193931at2759"/>
<keyword evidence="7" id="KW-0067">ATP-binding</keyword>
<evidence type="ECO:0000256" key="5">
    <source>
        <dbReference type="ARBA" id="ARBA00022741"/>
    </source>
</evidence>
<comment type="catalytic activity">
    <reaction evidence="10">
        <text>L-seryl-[protein] + ATP = O-phospho-L-seryl-[protein] + ADP + H(+)</text>
        <dbReference type="Rhea" id="RHEA:17989"/>
        <dbReference type="Rhea" id="RHEA-COMP:9863"/>
        <dbReference type="Rhea" id="RHEA-COMP:11604"/>
        <dbReference type="ChEBI" id="CHEBI:15378"/>
        <dbReference type="ChEBI" id="CHEBI:29999"/>
        <dbReference type="ChEBI" id="CHEBI:30616"/>
        <dbReference type="ChEBI" id="CHEBI:83421"/>
        <dbReference type="ChEBI" id="CHEBI:456216"/>
        <dbReference type="EC" id="2.7.11.1"/>
    </reaction>
</comment>
<evidence type="ECO:0000256" key="9">
    <source>
        <dbReference type="ARBA" id="ARBA00047899"/>
    </source>
</evidence>
<keyword evidence="4" id="KW-0808">Transferase</keyword>
<evidence type="ECO:0000256" key="8">
    <source>
        <dbReference type="ARBA" id="ARBA00038181"/>
    </source>
</evidence>
<feature type="compositionally biased region" description="Basic and acidic residues" evidence="11">
    <location>
        <begin position="18"/>
        <end position="34"/>
    </location>
</feature>
<accession>A0A1X0QYG4</accession>
<dbReference type="InterPro" id="IPR001772">
    <property type="entry name" value="KA1_dom"/>
</dbReference>
<dbReference type="InterPro" id="IPR028375">
    <property type="entry name" value="KA1/Ssp2_C"/>
</dbReference>
<evidence type="ECO:0000256" key="1">
    <source>
        <dbReference type="ARBA" id="ARBA00010791"/>
    </source>
</evidence>
<dbReference type="FunFam" id="1.10.510.10:FF:000002">
    <property type="entry name" value="Non-specific serine/threonine protein kinase"/>
    <property type="match status" value="1"/>
</dbReference>
<organism evidence="14">
    <name type="scientific">Rhizopus microsporus var. microsporus</name>
    <dbReference type="NCBI Taxonomy" id="86635"/>
    <lineage>
        <taxon>Eukaryota</taxon>
        <taxon>Fungi</taxon>
        <taxon>Fungi incertae sedis</taxon>
        <taxon>Mucoromycota</taxon>
        <taxon>Mucoromycotina</taxon>
        <taxon>Mucoromycetes</taxon>
        <taxon>Mucorales</taxon>
        <taxon>Mucorineae</taxon>
        <taxon>Rhizopodaceae</taxon>
        <taxon>Rhizopus</taxon>
    </lineage>
</organism>
<dbReference type="EC" id="2.7.11.1" evidence="2"/>
<evidence type="ECO:0000256" key="11">
    <source>
        <dbReference type="SAM" id="MobiDB-lite"/>
    </source>
</evidence>